<comment type="caution">
    <text evidence="1">The sequence shown here is derived from an EMBL/GenBank/DDBJ whole genome shotgun (WGS) entry which is preliminary data.</text>
</comment>
<organism evidence="1 2">
    <name type="scientific">Crocosphaera watsonii WH 8502</name>
    <dbReference type="NCBI Taxonomy" id="423474"/>
    <lineage>
        <taxon>Bacteria</taxon>
        <taxon>Bacillati</taxon>
        <taxon>Cyanobacteriota</taxon>
        <taxon>Cyanophyceae</taxon>
        <taxon>Oscillatoriophycideae</taxon>
        <taxon>Chroococcales</taxon>
        <taxon>Aphanothecaceae</taxon>
        <taxon>Crocosphaera</taxon>
    </lineage>
</organism>
<dbReference type="Proteomes" id="UP000018348">
    <property type="component" value="Unassembled WGS sequence"/>
</dbReference>
<reference evidence="1 2" key="2">
    <citation type="submission" date="2013-09" db="EMBL/GenBank/DDBJ databases">
        <title>Whole genome comparison of six Crocosphaera watsonii strains with differing phenotypes.</title>
        <authorList>
            <person name="Bench S.R."/>
            <person name="Heller P."/>
            <person name="Frank I."/>
            <person name="Arciniega M."/>
            <person name="Shilova I.N."/>
            <person name="Zehr J.P."/>
        </authorList>
    </citation>
    <scope>NUCLEOTIDE SEQUENCE [LARGE SCALE GENOMIC DNA]</scope>
    <source>
        <strain evidence="1 2">WH 8502</strain>
    </source>
</reference>
<dbReference type="Gene3D" id="3.40.50.1010">
    <property type="entry name" value="5'-nuclease"/>
    <property type="match status" value="1"/>
</dbReference>
<sequence>MNYLLDTCVISEYVKKKPNQKVIQWLDETELTPYKSTIKS</sequence>
<name>T2I7J4_CROWT</name>
<dbReference type="AlphaFoldDB" id="T2I7J4"/>
<dbReference type="EMBL" id="CAQK01000011">
    <property type="protein sequence ID" value="CCQ48767.1"/>
    <property type="molecule type" value="Genomic_DNA"/>
</dbReference>
<dbReference type="InterPro" id="IPR029060">
    <property type="entry name" value="PIN-like_dom_sf"/>
</dbReference>
<gene>
    <name evidence="1" type="ORF">CWATWH8502_3802</name>
</gene>
<accession>T2I7J4</accession>
<evidence type="ECO:0000313" key="1">
    <source>
        <dbReference type="EMBL" id="CCQ48767.1"/>
    </source>
</evidence>
<protein>
    <submittedName>
        <fullName evidence="1">Uncharacterized protein</fullName>
    </submittedName>
</protein>
<evidence type="ECO:0000313" key="2">
    <source>
        <dbReference type="Proteomes" id="UP000018348"/>
    </source>
</evidence>
<proteinExistence type="predicted"/>
<reference evidence="1 2" key="1">
    <citation type="submission" date="2013-01" db="EMBL/GenBank/DDBJ databases">
        <authorList>
            <person name="Bench S."/>
        </authorList>
    </citation>
    <scope>NUCLEOTIDE SEQUENCE [LARGE SCALE GENOMIC DNA]</scope>
    <source>
        <strain evidence="1 2">WH 8502</strain>
    </source>
</reference>
<dbReference type="SUPFAM" id="SSF88723">
    <property type="entry name" value="PIN domain-like"/>
    <property type="match status" value="1"/>
</dbReference>